<proteinExistence type="predicted"/>
<dbReference type="GO" id="GO:0007166">
    <property type="term" value="P:cell surface receptor signaling pathway"/>
    <property type="evidence" value="ECO:0007669"/>
    <property type="project" value="InterPro"/>
</dbReference>
<dbReference type="InterPro" id="IPR054000">
    <property type="entry name" value="MLKL_N"/>
</dbReference>
<dbReference type="CDD" id="cd21037">
    <property type="entry name" value="MLKL_NTD"/>
    <property type="match status" value="1"/>
</dbReference>
<dbReference type="OrthoDB" id="2962750at2759"/>
<evidence type="ECO:0000259" key="1">
    <source>
        <dbReference type="Pfam" id="PF22215"/>
    </source>
</evidence>
<accession>A0A2H3CWT2</accession>
<name>A0A2H3CWT2_ARMGA</name>
<keyword evidence="3" id="KW-1185">Reference proteome</keyword>
<gene>
    <name evidence="2" type="ORF">ARMGADRAFT_456785</name>
</gene>
<protein>
    <recommendedName>
        <fullName evidence="1">Mixed lineage kinase domain-containing protein</fullName>
    </recommendedName>
</protein>
<dbReference type="Pfam" id="PF22215">
    <property type="entry name" value="MLKL_N"/>
    <property type="match status" value="1"/>
</dbReference>
<dbReference type="EMBL" id="KZ293678">
    <property type="protein sequence ID" value="PBK87489.1"/>
    <property type="molecule type" value="Genomic_DNA"/>
</dbReference>
<evidence type="ECO:0000313" key="2">
    <source>
        <dbReference type="EMBL" id="PBK87489.1"/>
    </source>
</evidence>
<dbReference type="InterPro" id="IPR036537">
    <property type="entry name" value="Adaptor_Cbl_N_dom_sf"/>
</dbReference>
<sequence length="414" mass="46184">MLFSTAHTTSSSTTTTTSTGYTNGNLMTKIFTLVKKKGVETAALPLEVLKAATEVIPVPALKPATDIMLSILDKVYQSQQNSGTARDIANLCFRAHSTLLKHLQSVEITPPLLDSIQLFVEDLHDAQESVEKYKQKNWIQHFVYSRSNNDGLQRLEKRVNNTLSLFQIKELLSLENISMKIYASVQHVEQSTAGNNAYLQRIEQNTVELMNRPSEPAPRLEGASVDTMPGGHITLCEEITNGPGYSLQKAEMGKKAVVIKVFTGCRAKSMWEAAVKSESTVMHPNRPHVIEISGSDECVARYLVYDLDIKDRIEGVILSWMCQEVDEAMYMCAGMIHGISSFDILWDARGRVVLSLRPETTSSSTAWADLFADPELELLHVMDSICTNIFRTVNRIRYVGSHSILPSKFNHTSK</sequence>
<dbReference type="InterPro" id="IPR059179">
    <property type="entry name" value="MLKL-like_MCAfunc"/>
</dbReference>
<feature type="domain" description="Mixed lineage kinase" evidence="1">
    <location>
        <begin position="104"/>
        <end position="179"/>
    </location>
</feature>
<reference evidence="3" key="1">
    <citation type="journal article" date="2017" name="Nat. Ecol. Evol.">
        <title>Genome expansion and lineage-specific genetic innovations in the forest pathogenic fungi Armillaria.</title>
        <authorList>
            <person name="Sipos G."/>
            <person name="Prasanna A.N."/>
            <person name="Walter M.C."/>
            <person name="O'Connor E."/>
            <person name="Balint B."/>
            <person name="Krizsan K."/>
            <person name="Kiss B."/>
            <person name="Hess J."/>
            <person name="Varga T."/>
            <person name="Slot J."/>
            <person name="Riley R."/>
            <person name="Boka B."/>
            <person name="Rigling D."/>
            <person name="Barry K."/>
            <person name="Lee J."/>
            <person name="Mihaltcheva S."/>
            <person name="LaButti K."/>
            <person name="Lipzen A."/>
            <person name="Waldron R."/>
            <person name="Moloney N.M."/>
            <person name="Sperisen C."/>
            <person name="Kredics L."/>
            <person name="Vagvoelgyi C."/>
            <person name="Patrignani A."/>
            <person name="Fitzpatrick D."/>
            <person name="Nagy I."/>
            <person name="Doyle S."/>
            <person name="Anderson J.B."/>
            <person name="Grigoriev I.V."/>
            <person name="Gueldener U."/>
            <person name="Muensterkoetter M."/>
            <person name="Nagy L.G."/>
        </authorList>
    </citation>
    <scope>NUCLEOTIDE SEQUENCE [LARGE SCALE GENOMIC DNA]</scope>
    <source>
        <strain evidence="3">Ar21-2</strain>
    </source>
</reference>
<organism evidence="2 3">
    <name type="scientific">Armillaria gallica</name>
    <name type="common">Bulbous honey fungus</name>
    <name type="synonym">Armillaria bulbosa</name>
    <dbReference type="NCBI Taxonomy" id="47427"/>
    <lineage>
        <taxon>Eukaryota</taxon>
        <taxon>Fungi</taxon>
        <taxon>Dikarya</taxon>
        <taxon>Basidiomycota</taxon>
        <taxon>Agaricomycotina</taxon>
        <taxon>Agaricomycetes</taxon>
        <taxon>Agaricomycetidae</taxon>
        <taxon>Agaricales</taxon>
        <taxon>Marasmiineae</taxon>
        <taxon>Physalacriaceae</taxon>
        <taxon>Armillaria</taxon>
    </lineage>
</organism>
<evidence type="ECO:0000313" key="3">
    <source>
        <dbReference type="Proteomes" id="UP000217790"/>
    </source>
</evidence>
<dbReference type="InParanoid" id="A0A2H3CWT2"/>
<dbReference type="Proteomes" id="UP000217790">
    <property type="component" value="Unassembled WGS sequence"/>
</dbReference>
<dbReference type="AlphaFoldDB" id="A0A2H3CWT2"/>
<dbReference type="Gene3D" id="1.20.930.20">
    <property type="entry name" value="Adaptor protein Cbl, N-terminal domain"/>
    <property type="match status" value="1"/>
</dbReference>